<accession>A0A9P9W788</accession>
<protein>
    <submittedName>
        <fullName evidence="1">Uncharacterized protein</fullName>
    </submittedName>
</protein>
<organism evidence="1 2">
    <name type="scientific">Neoarthrinium moseri</name>
    <dbReference type="NCBI Taxonomy" id="1658444"/>
    <lineage>
        <taxon>Eukaryota</taxon>
        <taxon>Fungi</taxon>
        <taxon>Dikarya</taxon>
        <taxon>Ascomycota</taxon>
        <taxon>Pezizomycotina</taxon>
        <taxon>Sordariomycetes</taxon>
        <taxon>Xylariomycetidae</taxon>
        <taxon>Amphisphaeriales</taxon>
        <taxon>Apiosporaceae</taxon>
        <taxon>Neoarthrinium</taxon>
    </lineage>
</organism>
<reference evidence="1" key="1">
    <citation type="submission" date="2021-03" db="EMBL/GenBank/DDBJ databases">
        <title>Revisited historic fungal species revealed as producer of novel bioactive compounds through whole genome sequencing and comparative genomics.</title>
        <authorList>
            <person name="Vignolle G.A."/>
            <person name="Hochenegger N."/>
            <person name="Mach R.L."/>
            <person name="Mach-Aigner A.R."/>
            <person name="Javad Rahimi M."/>
            <person name="Salim K.A."/>
            <person name="Chan C.M."/>
            <person name="Lim L.B.L."/>
            <person name="Cai F."/>
            <person name="Druzhinina I.S."/>
            <person name="U'Ren J.M."/>
            <person name="Derntl C."/>
        </authorList>
    </citation>
    <scope>NUCLEOTIDE SEQUENCE</scope>
    <source>
        <strain evidence="1">TUCIM 5799</strain>
    </source>
</reference>
<evidence type="ECO:0000313" key="2">
    <source>
        <dbReference type="Proteomes" id="UP000829685"/>
    </source>
</evidence>
<dbReference type="EMBL" id="JAFIMR010000304">
    <property type="protein sequence ID" value="KAI1843731.1"/>
    <property type="molecule type" value="Genomic_DNA"/>
</dbReference>
<keyword evidence="2" id="KW-1185">Reference proteome</keyword>
<sequence>MRSPAEVDTEVTDVVETVDEGAVVGSVSPGAFVGLVVSVSAARKLVCGSVMVVAIVSTTVLPPVVRVTTVDVVWVVSDTHPAVPTCSSQWKSRLPRPSEMRM</sequence>
<gene>
    <name evidence="1" type="ORF">JX265_014125</name>
</gene>
<evidence type="ECO:0000313" key="1">
    <source>
        <dbReference type="EMBL" id="KAI1843731.1"/>
    </source>
</evidence>
<proteinExistence type="predicted"/>
<name>A0A9P9W788_9PEZI</name>
<comment type="caution">
    <text evidence="1">The sequence shown here is derived from an EMBL/GenBank/DDBJ whole genome shotgun (WGS) entry which is preliminary data.</text>
</comment>
<dbReference type="AlphaFoldDB" id="A0A9P9W788"/>
<dbReference type="Proteomes" id="UP000829685">
    <property type="component" value="Unassembled WGS sequence"/>
</dbReference>